<evidence type="ECO:0000256" key="1">
    <source>
        <dbReference type="ARBA" id="ARBA00006993"/>
    </source>
</evidence>
<reference evidence="4 5" key="1">
    <citation type="submission" date="2021-07" db="EMBL/GenBank/DDBJ databases">
        <title>The Aristolochia fimbriata genome: insights into angiosperm evolution, floral development and chemical biosynthesis.</title>
        <authorList>
            <person name="Jiao Y."/>
        </authorList>
    </citation>
    <scope>NUCLEOTIDE SEQUENCE [LARGE SCALE GENOMIC DNA]</scope>
    <source>
        <strain evidence="4">IBCAS-2021</strain>
        <tissue evidence="4">Leaf</tissue>
    </source>
</reference>
<dbReference type="Gene3D" id="6.10.280.150">
    <property type="match status" value="1"/>
</dbReference>
<comment type="similarity">
    <text evidence="1">Belongs to the SCAR/WAVE family.</text>
</comment>
<accession>A0AAV7E9A7</accession>
<comment type="caution">
    <text evidence="4">The sequence shown here is derived from an EMBL/GenBank/DDBJ whole genome shotgun (WGS) entry which is preliminary data.</text>
</comment>
<dbReference type="PANTHER" id="PTHR12902">
    <property type="entry name" value="WASP-1"/>
    <property type="match status" value="1"/>
</dbReference>
<dbReference type="InterPro" id="IPR006984">
    <property type="entry name" value="Fcf1/UTP23"/>
</dbReference>
<feature type="compositionally biased region" description="Low complexity" evidence="2">
    <location>
        <begin position="569"/>
        <end position="579"/>
    </location>
</feature>
<dbReference type="InterPro" id="IPR028288">
    <property type="entry name" value="SCAR/WAVE_fam"/>
</dbReference>
<sequence length="1884" mass="206123">MPISRYQIRNEYNLADPELYRAADRDDPEAILEGVAMAGLIGVLRQLGDLAEFAAEIFHDLHEEVMATSARGHGLMLRVQQLEEEFPAIEKAFLSQTNHSSFASNVGLDWQANLQLDQNLITSGDLPRFIMDSYEECRGPPRLFLLDKFDIAGAGACLKRYSDPSFFRTECVSSGRIKEEVKREKKVRKVKKKGTRQKNGETPEIFSASDFSSQLRQVEADEPCGNSRKAPIFGVQLKKRHLNESYRLKNKSYMAKILETSSLDKNSILRDSLQASNFKRGYSGPGDAVAEIHEIVSEQLPAKPIQKEETRDFAKATVDEVNHNIIEGKNLGSLEKPIVEFEPEKKPSPISEVDSKDLVIDGYRSDDNASELENFVDALTMMESEMETDIESKAKHEVVSLKIPTHSLDSETSDEQLERQGRFSDSHSCEDSSVSRDWDNAFKGVSTRLSNSDTLSNREETLHPCEMLSAEFHDLSSEMVQTNGEISETESTKCFLSSLNDNCDSQVASRMSGSGGLSFGFSLTESSSNITNLSPGASDLTEISSKNMRASSHESSSDLKGMNQKLDSDLPLSPGLLDPQPEAEAEQASGSYDSDCLKQVGFVKIADDVFSADTLPAGAAKVFPFHLHSAAEGDVDHERDSGGYVEESHYLGILNKDLPESPKSVEEMVKAETSVKQHLPAPSDGPVIHDDSDSGSHVEDISVVFNGSVVHEERHAVSLENSECVVNGVVEFSDVPIVGMDAAGESKGLDSDDSNIILKSSDPVELKSRSSPVHVNRQSDVQITANNREDAVVSQDNCDLLGASQESVVDERDQFTDLGTEGTVDMAGSDVCGPELVHSEEASSRDETYASSPRHNLLVGDMQDSRANQNEVQELSSGLATATGTNVEAAAEGYGSVVDISPEVSSHQSHNISADGDISVKAEGVNFPERMVPSMVSPTEIRNLQEEPITGCMVELSGQNESAPDSNDSPEASFVETQEGADDPVARNGLILADVHDPCFDSGSSPETSGDHLDKIEECSTGEMEIKQCKPENTALSTEERIRSDDQNLPSIANNINVMVGAPPVSMSDSCIAVSDAESEAEFVDCVHNLAPVEDVQDRDFPSNESEVRITLKEIDKEPEFDYTQHNHGKEVVEDASEDVHKLNIAMQIGPTTSHEKIENLESLNEVDKISESASLQQDPVAEVCRCESSTGSGPETISSDEGFGQNQQASECSVEHSEMSEILTSSEISNVMFESTSFNQSPCNQPCESLAPQQESDADVSDDRSLESLVPQQESDADVSDDRSLESLAPQHESDADVSDDRSLESLAPQQESDADVSDDISLESLAPQQESDADVSDDRSLESLAPQQESDADVSEEHNMETSVEHNIEYSQNGDVCKSSEIPSLIFGSKPSSQSSHATDENPVSPSLEILPQPEFVLEESIRKEEHNKSSDLKSDDGQPTERVDSCLTSDTQLTSSNDVVSGWVDFSSTASVQPKPFTQSQWHDFDNFELRSNPFGSVLSCSNDPLQEAGQQPSSNTGEMPPLPPLPPVQWRIVKHPQDCPTIGEEAGPSSRLLPPFPTGEEMQRPQVSLTIGGASLDPTNPFLSIPSVGDVGLVVSPSSTFAPESKEEERNQNGTERQEFHPSNPFAPQVHEEHQNGSLKLEETMNPPAPSFALAPTFGDDLKHQPDSISEGRLIEAPATFISPSNEDEKSDAKSLLPRRKDPLIEAVATHDRSKLRKVSERIRPDIEPKADERDSLLEQIRTKSFNLKPAVASRPIVQGPRTNLNIVAILQKAHAIRQAFAGSDEEDDADSWNPRFERLPCTHKGTYADDCIVDRVTQHKCYIVATCDRDLKHQEYELGQIICKRVSLGLLHHSLYKISRSFTKHAHMMSLPPHVVSLL</sequence>
<dbReference type="GO" id="GO:2000601">
    <property type="term" value="P:positive regulation of Arp2/3 complex-mediated actin nucleation"/>
    <property type="evidence" value="ECO:0007669"/>
    <property type="project" value="TreeGrafter"/>
</dbReference>
<gene>
    <name evidence="4" type="ORF">H6P81_016795</name>
</gene>
<feature type="region of interest" description="Disordered" evidence="2">
    <location>
        <begin position="1172"/>
        <end position="1457"/>
    </location>
</feature>
<dbReference type="GO" id="GO:0071933">
    <property type="term" value="F:Arp2/3 complex binding"/>
    <property type="evidence" value="ECO:0007669"/>
    <property type="project" value="TreeGrafter"/>
</dbReference>
<feature type="region of interest" description="Disordered" evidence="2">
    <location>
        <begin position="545"/>
        <end position="591"/>
    </location>
</feature>
<feature type="region of interest" description="Disordered" evidence="2">
    <location>
        <begin position="957"/>
        <end position="978"/>
    </location>
</feature>
<organism evidence="4 5">
    <name type="scientific">Aristolochia fimbriata</name>
    <name type="common">White veined hardy Dutchman's pipe vine</name>
    <dbReference type="NCBI Taxonomy" id="158543"/>
    <lineage>
        <taxon>Eukaryota</taxon>
        <taxon>Viridiplantae</taxon>
        <taxon>Streptophyta</taxon>
        <taxon>Embryophyta</taxon>
        <taxon>Tracheophyta</taxon>
        <taxon>Spermatophyta</taxon>
        <taxon>Magnoliopsida</taxon>
        <taxon>Magnoliidae</taxon>
        <taxon>Piperales</taxon>
        <taxon>Aristolochiaceae</taxon>
        <taxon>Aristolochia</taxon>
    </lineage>
</organism>
<feature type="compositionally biased region" description="Basic and acidic residues" evidence="2">
    <location>
        <begin position="416"/>
        <end position="435"/>
    </location>
</feature>
<evidence type="ECO:0000256" key="2">
    <source>
        <dbReference type="SAM" id="MobiDB-lite"/>
    </source>
</evidence>
<dbReference type="InterPro" id="IPR029060">
    <property type="entry name" value="PIN-like_dom_sf"/>
</dbReference>
<feature type="domain" description="WH2" evidence="3">
    <location>
        <begin position="1737"/>
        <end position="1755"/>
    </location>
</feature>
<feature type="compositionally biased region" description="Acidic residues" evidence="2">
    <location>
        <begin position="1314"/>
        <end position="1323"/>
    </location>
</feature>
<feature type="compositionally biased region" description="Polar residues" evidence="2">
    <location>
        <begin position="1188"/>
        <end position="1212"/>
    </location>
</feature>
<feature type="region of interest" description="Disordered" evidence="2">
    <location>
        <begin position="405"/>
        <end position="435"/>
    </location>
</feature>
<feature type="compositionally biased region" description="Basic and acidic residues" evidence="2">
    <location>
        <begin position="1357"/>
        <end position="1370"/>
    </location>
</feature>
<dbReference type="PANTHER" id="PTHR12902:SF1">
    <property type="entry name" value="WISKOTT-ALDRICH SYNDROME PROTEIN FAMILY MEMBER"/>
    <property type="match status" value="1"/>
</dbReference>
<feature type="compositionally biased region" description="Polar residues" evidence="2">
    <location>
        <begin position="1223"/>
        <end position="1256"/>
    </location>
</feature>
<feature type="region of interest" description="Disordered" evidence="2">
    <location>
        <begin position="1502"/>
        <end position="1568"/>
    </location>
</feature>
<dbReference type="PROSITE" id="PS51082">
    <property type="entry name" value="WH2"/>
    <property type="match status" value="1"/>
</dbReference>
<evidence type="ECO:0000313" key="5">
    <source>
        <dbReference type="Proteomes" id="UP000825729"/>
    </source>
</evidence>
<feature type="compositionally biased region" description="Basic and acidic residues" evidence="2">
    <location>
        <begin position="1293"/>
        <end position="1305"/>
    </location>
</feature>
<dbReference type="EMBL" id="JAINDJ010000006">
    <property type="protein sequence ID" value="KAG9445455.1"/>
    <property type="molecule type" value="Genomic_DNA"/>
</dbReference>
<keyword evidence="5" id="KW-1185">Reference proteome</keyword>
<dbReference type="SUPFAM" id="SSF88723">
    <property type="entry name" value="PIN domain-like"/>
    <property type="match status" value="1"/>
</dbReference>
<proteinExistence type="inferred from homology"/>
<dbReference type="Gene3D" id="3.40.50.1010">
    <property type="entry name" value="5'-nuclease"/>
    <property type="match status" value="1"/>
</dbReference>
<dbReference type="GO" id="GO:0005856">
    <property type="term" value="C:cytoskeleton"/>
    <property type="evidence" value="ECO:0007669"/>
    <property type="project" value="UniProtKB-SubCell"/>
</dbReference>
<dbReference type="GO" id="GO:0032040">
    <property type="term" value="C:small-subunit processome"/>
    <property type="evidence" value="ECO:0007669"/>
    <property type="project" value="InterPro"/>
</dbReference>
<dbReference type="GO" id="GO:0030036">
    <property type="term" value="P:actin cytoskeleton organization"/>
    <property type="evidence" value="ECO:0007669"/>
    <property type="project" value="InterPro"/>
</dbReference>
<dbReference type="Pfam" id="PF04900">
    <property type="entry name" value="Fcf1"/>
    <property type="match status" value="1"/>
</dbReference>
<feature type="compositionally biased region" description="Polar residues" evidence="2">
    <location>
        <begin position="1502"/>
        <end position="1521"/>
    </location>
</feature>
<feature type="compositionally biased region" description="Basic and acidic residues" evidence="2">
    <location>
        <begin position="1422"/>
        <end position="1447"/>
    </location>
</feature>
<dbReference type="InterPro" id="IPR003124">
    <property type="entry name" value="WH2_dom"/>
</dbReference>
<feature type="compositionally biased region" description="Polar residues" evidence="2">
    <location>
        <begin position="1392"/>
        <end position="1407"/>
    </location>
</feature>
<dbReference type="Gene3D" id="1.20.5.340">
    <property type="match status" value="1"/>
</dbReference>
<dbReference type="Proteomes" id="UP000825729">
    <property type="component" value="Unassembled WGS sequence"/>
</dbReference>
<protein>
    <recommendedName>
        <fullName evidence="3">WH2 domain-containing protein</fullName>
    </recommendedName>
</protein>
<feature type="region of interest" description="Disordered" evidence="2">
    <location>
        <begin position="1600"/>
        <end position="1648"/>
    </location>
</feature>
<evidence type="ECO:0000313" key="4">
    <source>
        <dbReference type="EMBL" id="KAG9445455.1"/>
    </source>
</evidence>
<feature type="compositionally biased region" description="Basic and acidic residues" evidence="2">
    <location>
        <begin position="1634"/>
        <end position="1647"/>
    </location>
</feature>
<name>A0AAV7E9A7_ARIFI</name>
<feature type="compositionally biased region" description="Basic and acidic residues" evidence="2">
    <location>
        <begin position="1608"/>
        <end position="1624"/>
    </location>
</feature>
<dbReference type="GO" id="GO:0003779">
    <property type="term" value="F:actin binding"/>
    <property type="evidence" value="ECO:0007669"/>
    <property type="project" value="UniProtKB-KW"/>
</dbReference>
<dbReference type="GO" id="GO:0034237">
    <property type="term" value="F:protein kinase A regulatory subunit binding"/>
    <property type="evidence" value="ECO:0007669"/>
    <property type="project" value="TreeGrafter"/>
</dbReference>
<evidence type="ECO:0000259" key="3">
    <source>
        <dbReference type="PROSITE" id="PS51082"/>
    </source>
</evidence>
<feature type="compositionally biased region" description="Polar residues" evidence="2">
    <location>
        <begin position="957"/>
        <end position="970"/>
    </location>
</feature>